<evidence type="ECO:0000256" key="1">
    <source>
        <dbReference type="SAM" id="Phobius"/>
    </source>
</evidence>
<keyword evidence="1" id="KW-0812">Transmembrane</keyword>
<evidence type="ECO:0000313" key="3">
    <source>
        <dbReference type="Proteomes" id="UP001238088"/>
    </source>
</evidence>
<evidence type="ECO:0000313" key="2">
    <source>
        <dbReference type="EMBL" id="MDQ0273495.1"/>
    </source>
</evidence>
<keyword evidence="1" id="KW-1133">Transmembrane helix</keyword>
<feature type="transmembrane region" description="Helical" evidence="1">
    <location>
        <begin position="50"/>
        <end position="76"/>
    </location>
</feature>
<gene>
    <name evidence="2" type="ORF">J2S17_005427</name>
</gene>
<dbReference type="Proteomes" id="UP001238088">
    <property type="component" value="Unassembled WGS sequence"/>
</dbReference>
<keyword evidence="3" id="KW-1185">Reference proteome</keyword>
<dbReference type="InterPro" id="IPR024414">
    <property type="entry name" value="Uncharacterised_PrgI"/>
</dbReference>
<accession>A0ABU0AR28</accession>
<dbReference type="EMBL" id="JAUSUB010000041">
    <property type="protein sequence ID" value="MDQ0273495.1"/>
    <property type="molecule type" value="Genomic_DNA"/>
</dbReference>
<name>A0ABU0AR28_9BACI</name>
<evidence type="ECO:0008006" key="4">
    <source>
        <dbReference type="Google" id="ProtNLM"/>
    </source>
</evidence>
<proteinExistence type="predicted"/>
<reference evidence="2 3" key="1">
    <citation type="submission" date="2023-07" db="EMBL/GenBank/DDBJ databases">
        <title>Genomic Encyclopedia of Type Strains, Phase IV (KMG-IV): sequencing the most valuable type-strain genomes for metagenomic binning, comparative biology and taxonomic classification.</title>
        <authorList>
            <person name="Goeker M."/>
        </authorList>
    </citation>
    <scope>NUCLEOTIDE SEQUENCE [LARGE SCALE GENOMIC DNA]</scope>
    <source>
        <strain evidence="2 3">DSM 23494</strain>
    </source>
</reference>
<sequence length="105" mass="12032">MRISKVPTDMSSEQKEILGVLSKRHAVYLAVGGLLLYSYIPGMFKLLSVVFGWLAAAVTCLIFASPVVAIVIFLGFTKKEHMNRDFYYYIKFQRKTQYGNWRKGD</sequence>
<feature type="transmembrane region" description="Helical" evidence="1">
    <location>
        <begin position="26"/>
        <end position="44"/>
    </location>
</feature>
<keyword evidence="1" id="KW-0472">Membrane</keyword>
<protein>
    <recommendedName>
        <fullName evidence="4">PrgI family protein</fullName>
    </recommendedName>
</protein>
<dbReference type="RefSeq" id="WP_307479685.1">
    <property type="nucleotide sequence ID" value="NZ_JAUSUB010000041.1"/>
</dbReference>
<dbReference type="Pfam" id="PF12666">
    <property type="entry name" value="PrgI"/>
    <property type="match status" value="1"/>
</dbReference>
<comment type="caution">
    <text evidence="2">The sequence shown here is derived from an EMBL/GenBank/DDBJ whole genome shotgun (WGS) entry which is preliminary data.</text>
</comment>
<organism evidence="2 3">
    <name type="scientific">Cytobacillus purgationiresistens</name>
    <dbReference type="NCBI Taxonomy" id="863449"/>
    <lineage>
        <taxon>Bacteria</taxon>
        <taxon>Bacillati</taxon>
        <taxon>Bacillota</taxon>
        <taxon>Bacilli</taxon>
        <taxon>Bacillales</taxon>
        <taxon>Bacillaceae</taxon>
        <taxon>Cytobacillus</taxon>
    </lineage>
</organism>